<protein>
    <submittedName>
        <fullName evidence="2">Uncharacterized protein</fullName>
    </submittedName>
</protein>
<feature type="compositionally biased region" description="Polar residues" evidence="1">
    <location>
        <begin position="36"/>
        <end position="45"/>
    </location>
</feature>
<sequence length="158" mass="17432">MDPSERKGDTSRGQAHRKDLPAETSGSTVRDGAKLTQENPENDNAQGGGSQRKTRAPPHTDLNVHFTAPSKKQLEDLERMYPGCGEKAREIHDQRAREYAAEHCPDATRANIRKISHPGGTNPEEAEHATISFKGSRRIDGKAVHLYMDLLALLGIKE</sequence>
<dbReference type="HOGENOM" id="CLU_141168_0_0_1"/>
<dbReference type="AlphaFoldDB" id="K5WFM9"/>
<feature type="compositionally biased region" description="Basic and acidic residues" evidence="1">
    <location>
        <begin position="1"/>
        <end position="21"/>
    </location>
</feature>
<dbReference type="GeneID" id="18913535"/>
<name>K5WFM9_PHACS</name>
<proteinExistence type="predicted"/>
<dbReference type="EMBL" id="JH930606">
    <property type="protein sequence ID" value="EKM48992.1"/>
    <property type="molecule type" value="Genomic_DNA"/>
</dbReference>
<dbReference type="OrthoDB" id="10462438at2759"/>
<evidence type="ECO:0000256" key="1">
    <source>
        <dbReference type="SAM" id="MobiDB-lite"/>
    </source>
</evidence>
<keyword evidence="3" id="KW-1185">Reference proteome</keyword>
<accession>K5WFM9</accession>
<dbReference type="RefSeq" id="XP_007402457.1">
    <property type="nucleotide sequence ID" value="XM_007402395.1"/>
</dbReference>
<evidence type="ECO:0000313" key="3">
    <source>
        <dbReference type="Proteomes" id="UP000008370"/>
    </source>
</evidence>
<organism evidence="2 3">
    <name type="scientific">Phanerochaete carnosa (strain HHB-10118-sp)</name>
    <name type="common">White-rot fungus</name>
    <name type="synonym">Peniophora carnosa</name>
    <dbReference type="NCBI Taxonomy" id="650164"/>
    <lineage>
        <taxon>Eukaryota</taxon>
        <taxon>Fungi</taxon>
        <taxon>Dikarya</taxon>
        <taxon>Basidiomycota</taxon>
        <taxon>Agaricomycotina</taxon>
        <taxon>Agaricomycetes</taxon>
        <taxon>Polyporales</taxon>
        <taxon>Phanerochaetaceae</taxon>
        <taxon>Phanerochaete</taxon>
    </lineage>
</organism>
<dbReference type="KEGG" id="pco:PHACADRAFT_214555"/>
<evidence type="ECO:0000313" key="2">
    <source>
        <dbReference type="EMBL" id="EKM48992.1"/>
    </source>
</evidence>
<dbReference type="Proteomes" id="UP000008370">
    <property type="component" value="Unassembled WGS sequence"/>
</dbReference>
<reference evidence="2 3" key="1">
    <citation type="journal article" date="2012" name="BMC Genomics">
        <title>Comparative genomics of the white-rot fungi, Phanerochaete carnosa and P. chrysosporium, to elucidate the genetic basis of the distinct wood types they colonize.</title>
        <authorList>
            <person name="Suzuki H."/>
            <person name="MacDonald J."/>
            <person name="Syed K."/>
            <person name="Salamov A."/>
            <person name="Hori C."/>
            <person name="Aerts A."/>
            <person name="Henrissat B."/>
            <person name="Wiebenga A."/>
            <person name="vanKuyk P.A."/>
            <person name="Barry K."/>
            <person name="Lindquist E."/>
            <person name="LaButti K."/>
            <person name="Lapidus A."/>
            <person name="Lucas S."/>
            <person name="Coutinho P."/>
            <person name="Gong Y."/>
            <person name="Samejima M."/>
            <person name="Mahadevan R."/>
            <person name="Abou-Zaid M."/>
            <person name="de Vries R.P."/>
            <person name="Igarashi K."/>
            <person name="Yadav J.S."/>
            <person name="Grigoriev I.V."/>
            <person name="Master E.R."/>
        </authorList>
    </citation>
    <scope>NUCLEOTIDE SEQUENCE [LARGE SCALE GENOMIC DNA]</scope>
    <source>
        <strain evidence="2 3">HHB-10118-sp</strain>
    </source>
</reference>
<gene>
    <name evidence="2" type="ORF">PHACADRAFT_214555</name>
</gene>
<feature type="region of interest" description="Disordered" evidence="1">
    <location>
        <begin position="1"/>
        <end position="74"/>
    </location>
</feature>
<dbReference type="InParanoid" id="K5WFM9"/>